<protein>
    <submittedName>
        <fullName evidence="1">Uncharacterized protein</fullName>
    </submittedName>
</protein>
<dbReference type="EMBL" id="AGBW02012619">
    <property type="protein sequence ID" value="OWR44711.1"/>
    <property type="molecule type" value="Genomic_DNA"/>
</dbReference>
<comment type="caution">
    <text evidence="1">The sequence shown here is derived from an EMBL/GenBank/DDBJ whole genome shotgun (WGS) entry which is preliminary data.</text>
</comment>
<sequence length="77" mass="9043">MSNICQRYIRRYCEEKSGSYMELLSTLSTDLDEMLTEIYDDDHISRSKVITNYSTSEKTKSGIFNIYQILPFNILCL</sequence>
<reference evidence="1 2" key="1">
    <citation type="journal article" date="2011" name="Cell">
        <title>The monarch butterfly genome yields insights into long-distance migration.</title>
        <authorList>
            <person name="Zhan S."/>
            <person name="Merlin C."/>
            <person name="Boore J.L."/>
            <person name="Reppert S.M."/>
        </authorList>
    </citation>
    <scope>NUCLEOTIDE SEQUENCE [LARGE SCALE GENOMIC DNA]</scope>
    <source>
        <strain evidence="1">F-2</strain>
    </source>
</reference>
<dbReference type="InParanoid" id="A0A212ETE3"/>
<name>A0A212ETE3_DANPL</name>
<accession>A0A212ETE3</accession>
<evidence type="ECO:0000313" key="1">
    <source>
        <dbReference type="EMBL" id="OWR44711.1"/>
    </source>
</evidence>
<keyword evidence="2" id="KW-1185">Reference proteome</keyword>
<proteinExistence type="predicted"/>
<dbReference type="Proteomes" id="UP000007151">
    <property type="component" value="Unassembled WGS sequence"/>
</dbReference>
<dbReference type="AlphaFoldDB" id="A0A212ETE3"/>
<gene>
    <name evidence="1" type="ORF">KGM_207880</name>
</gene>
<evidence type="ECO:0000313" key="2">
    <source>
        <dbReference type="Proteomes" id="UP000007151"/>
    </source>
</evidence>
<dbReference type="KEGG" id="dpl:KGM_207880"/>
<organism evidence="1 2">
    <name type="scientific">Danaus plexippus plexippus</name>
    <dbReference type="NCBI Taxonomy" id="278856"/>
    <lineage>
        <taxon>Eukaryota</taxon>
        <taxon>Metazoa</taxon>
        <taxon>Ecdysozoa</taxon>
        <taxon>Arthropoda</taxon>
        <taxon>Hexapoda</taxon>
        <taxon>Insecta</taxon>
        <taxon>Pterygota</taxon>
        <taxon>Neoptera</taxon>
        <taxon>Endopterygota</taxon>
        <taxon>Lepidoptera</taxon>
        <taxon>Glossata</taxon>
        <taxon>Ditrysia</taxon>
        <taxon>Papilionoidea</taxon>
        <taxon>Nymphalidae</taxon>
        <taxon>Danainae</taxon>
        <taxon>Danaini</taxon>
        <taxon>Danaina</taxon>
        <taxon>Danaus</taxon>
        <taxon>Danaus</taxon>
    </lineage>
</organism>